<gene>
    <name evidence="2" type="ORF">METZ01_LOCUS26120</name>
</gene>
<sequence>MPQSEEVLERFIKTLVQEITDTRPEYLTTPFTVAEIYLNLVPYRSHRALIGVEMNGDYEEALLQMLSGEGDCLLVDSSVARQEMQRELAGPNPNTALFHEFAAADVRLHPRRVPLDVGRGSEVGAAEVPEADTIDPEMASTVGGAAELEAERERGAERELEVGGTGPVKPTAPPPEDIEPVEVLRSEPGRLDEDGVVGHIETAPAPSPVSHEPASAGNVSTDGEPSDVLTVCHWCRETLPACELVNYCPFCGSDVRPSPCQECGEAMEARWHFCISCGADVRD</sequence>
<feature type="compositionally biased region" description="Basic and acidic residues" evidence="1">
    <location>
        <begin position="152"/>
        <end position="161"/>
    </location>
</feature>
<feature type="region of interest" description="Disordered" evidence="1">
    <location>
        <begin position="202"/>
        <end position="223"/>
    </location>
</feature>
<accession>A0A381Q1P0</accession>
<proteinExistence type="predicted"/>
<evidence type="ECO:0000256" key="1">
    <source>
        <dbReference type="SAM" id="MobiDB-lite"/>
    </source>
</evidence>
<organism evidence="2">
    <name type="scientific">marine metagenome</name>
    <dbReference type="NCBI Taxonomy" id="408172"/>
    <lineage>
        <taxon>unclassified sequences</taxon>
        <taxon>metagenomes</taxon>
        <taxon>ecological metagenomes</taxon>
    </lineage>
</organism>
<name>A0A381Q1P0_9ZZZZ</name>
<reference evidence="2" key="1">
    <citation type="submission" date="2018-05" db="EMBL/GenBank/DDBJ databases">
        <authorList>
            <person name="Lanie J.A."/>
            <person name="Ng W.-L."/>
            <person name="Kazmierczak K.M."/>
            <person name="Andrzejewski T.M."/>
            <person name="Davidsen T.M."/>
            <person name="Wayne K.J."/>
            <person name="Tettelin H."/>
            <person name="Glass J.I."/>
            <person name="Rusch D."/>
            <person name="Podicherti R."/>
            <person name="Tsui H.-C.T."/>
            <person name="Winkler M.E."/>
        </authorList>
    </citation>
    <scope>NUCLEOTIDE SEQUENCE</scope>
</reference>
<dbReference type="AlphaFoldDB" id="A0A381Q1P0"/>
<feature type="region of interest" description="Disordered" evidence="1">
    <location>
        <begin position="152"/>
        <end position="179"/>
    </location>
</feature>
<protein>
    <recommendedName>
        <fullName evidence="3">DZANK-type domain-containing protein</fullName>
    </recommendedName>
</protein>
<dbReference type="EMBL" id="UINC01001172">
    <property type="protein sequence ID" value="SUZ73266.1"/>
    <property type="molecule type" value="Genomic_DNA"/>
</dbReference>
<evidence type="ECO:0008006" key="3">
    <source>
        <dbReference type="Google" id="ProtNLM"/>
    </source>
</evidence>
<evidence type="ECO:0000313" key="2">
    <source>
        <dbReference type="EMBL" id="SUZ73266.1"/>
    </source>
</evidence>